<name>A0A9P8TYC1_9HYPO</name>
<accession>A0A9P8TYC1</accession>
<protein>
    <submittedName>
        <fullName evidence="2">Uncharacterized protein</fullName>
    </submittedName>
</protein>
<organism evidence="2 3">
    <name type="scientific">Trichoderma cornu-damae</name>
    <dbReference type="NCBI Taxonomy" id="654480"/>
    <lineage>
        <taxon>Eukaryota</taxon>
        <taxon>Fungi</taxon>
        <taxon>Dikarya</taxon>
        <taxon>Ascomycota</taxon>
        <taxon>Pezizomycotina</taxon>
        <taxon>Sordariomycetes</taxon>
        <taxon>Hypocreomycetidae</taxon>
        <taxon>Hypocreales</taxon>
        <taxon>Hypocreaceae</taxon>
        <taxon>Trichoderma</taxon>
    </lineage>
</organism>
<gene>
    <name evidence="2" type="ORF">Trco_004542</name>
</gene>
<dbReference type="OrthoDB" id="4897707at2759"/>
<evidence type="ECO:0000256" key="1">
    <source>
        <dbReference type="SAM" id="MobiDB-lite"/>
    </source>
</evidence>
<reference evidence="2" key="1">
    <citation type="submission" date="2021-08" db="EMBL/GenBank/DDBJ databases">
        <title>Chromosome-Level Trichoderma cornu-damae using Hi-C Data.</title>
        <authorList>
            <person name="Kim C.S."/>
        </authorList>
    </citation>
    <scope>NUCLEOTIDE SEQUENCE</scope>
    <source>
        <strain evidence="2">KA19-0412C</strain>
    </source>
</reference>
<sequence>MLRRGSIYCEAVSQPQDIYYEGSEDEDYDDAVTRRQRCEAAGQQFLAGRAPLLLSATLRGPFGEESGWVNPWRSKHRTAHSQRRPPESQCAGSQHSHRRPAASALVEKRAMEALKSAENRRRNDPARKEPDDESRCQQQILEDQSLCPRFVDIFTYSGAHVKTTNWSSAELVQRRRGCG</sequence>
<feature type="compositionally biased region" description="Basic residues" evidence="1">
    <location>
        <begin position="73"/>
        <end position="83"/>
    </location>
</feature>
<proteinExistence type="predicted"/>
<feature type="region of interest" description="Disordered" evidence="1">
    <location>
        <begin position="65"/>
        <end position="103"/>
    </location>
</feature>
<evidence type="ECO:0000313" key="2">
    <source>
        <dbReference type="EMBL" id="KAH6608229.1"/>
    </source>
</evidence>
<feature type="region of interest" description="Disordered" evidence="1">
    <location>
        <begin position="116"/>
        <end position="136"/>
    </location>
</feature>
<comment type="caution">
    <text evidence="2">The sequence shown here is derived from an EMBL/GenBank/DDBJ whole genome shotgun (WGS) entry which is preliminary data.</text>
</comment>
<dbReference type="Proteomes" id="UP000827724">
    <property type="component" value="Unassembled WGS sequence"/>
</dbReference>
<feature type="compositionally biased region" description="Basic and acidic residues" evidence="1">
    <location>
        <begin position="116"/>
        <end position="135"/>
    </location>
</feature>
<evidence type="ECO:0000313" key="3">
    <source>
        <dbReference type="Proteomes" id="UP000827724"/>
    </source>
</evidence>
<dbReference type="EMBL" id="JAIWOZ010000003">
    <property type="protein sequence ID" value="KAH6608229.1"/>
    <property type="molecule type" value="Genomic_DNA"/>
</dbReference>
<dbReference type="AlphaFoldDB" id="A0A9P8TYC1"/>
<keyword evidence="3" id="KW-1185">Reference proteome</keyword>